<dbReference type="EMBL" id="BJCC01000008">
    <property type="protein sequence ID" value="GCF93112.1"/>
    <property type="molecule type" value="Genomic_DNA"/>
</dbReference>
<dbReference type="Proteomes" id="UP000290567">
    <property type="component" value="Unassembled WGS sequence"/>
</dbReference>
<feature type="domain" description="PTS EIIB type-2" evidence="2">
    <location>
        <begin position="4"/>
        <end position="96"/>
    </location>
</feature>
<evidence type="ECO:0000256" key="1">
    <source>
        <dbReference type="ARBA" id="ARBA00022679"/>
    </source>
</evidence>
<dbReference type="InterPro" id="IPR003501">
    <property type="entry name" value="PTS_EIIB_2/3"/>
</dbReference>
<name>A0A4P5PCF9_9ENTE</name>
<dbReference type="PROSITE" id="PS51099">
    <property type="entry name" value="PTS_EIIB_TYPE_2"/>
    <property type="match status" value="1"/>
</dbReference>
<dbReference type="AlphaFoldDB" id="A0A4P5PCF9"/>
<dbReference type="OrthoDB" id="6505030at2"/>
<accession>A0A4P5PCF9</accession>
<sequence>MDQYKVLIACGSGIATSTVIANRVKDLLQDNGYKVKVDQVKVVEVEKMAPHYDLIVASTQIPSTVTTPYVFAINYLTGVNKEGTDQEILNKMQEIASQ</sequence>
<proteinExistence type="predicted"/>
<evidence type="ECO:0000313" key="4">
    <source>
        <dbReference type="Proteomes" id="UP000290567"/>
    </source>
</evidence>
<keyword evidence="1" id="KW-0808">Transferase</keyword>
<dbReference type="GO" id="GO:0008982">
    <property type="term" value="F:protein-N(PI)-phosphohistidine-sugar phosphotransferase activity"/>
    <property type="evidence" value="ECO:0007669"/>
    <property type="project" value="InterPro"/>
</dbReference>
<dbReference type="InterPro" id="IPR013011">
    <property type="entry name" value="PTS_EIIB_2"/>
</dbReference>
<dbReference type="Pfam" id="PF02302">
    <property type="entry name" value="PTS_IIB"/>
    <property type="match status" value="1"/>
</dbReference>
<evidence type="ECO:0000259" key="2">
    <source>
        <dbReference type="PROSITE" id="PS51099"/>
    </source>
</evidence>
<protein>
    <submittedName>
        <fullName evidence="3">PTS galactitol transporter subunit IIB</fullName>
    </submittedName>
</protein>
<evidence type="ECO:0000313" key="3">
    <source>
        <dbReference type="EMBL" id="GCF93112.1"/>
    </source>
</evidence>
<dbReference type="CDD" id="cd05566">
    <property type="entry name" value="PTS_IIB_galactitol"/>
    <property type="match status" value="1"/>
</dbReference>
<reference evidence="4" key="1">
    <citation type="submission" date="2019-02" db="EMBL/GenBank/DDBJ databases">
        <title>Draft genome sequence of Enterococcus sp. Gos25-1.</title>
        <authorList>
            <person name="Tanaka N."/>
            <person name="Shiwa Y."/>
            <person name="Fujita N."/>
        </authorList>
    </citation>
    <scope>NUCLEOTIDE SEQUENCE [LARGE SCALE GENOMIC DNA]</scope>
    <source>
        <strain evidence="4">Gos25-1</strain>
    </source>
</reference>
<gene>
    <name evidence="3" type="ORF">NRIC_10030</name>
</gene>
<dbReference type="InterPro" id="IPR036095">
    <property type="entry name" value="PTS_EIIB-like_sf"/>
</dbReference>
<organism evidence="3 4">
    <name type="scientific">Enterococcus florum</name>
    <dbReference type="NCBI Taxonomy" id="2480627"/>
    <lineage>
        <taxon>Bacteria</taxon>
        <taxon>Bacillati</taxon>
        <taxon>Bacillota</taxon>
        <taxon>Bacilli</taxon>
        <taxon>Lactobacillales</taxon>
        <taxon>Enterococcaceae</taxon>
        <taxon>Enterococcus</taxon>
    </lineage>
</organism>
<keyword evidence="4" id="KW-1185">Reference proteome</keyword>
<dbReference type="RefSeq" id="WP_146621585.1">
    <property type="nucleotide sequence ID" value="NZ_BJCC01000008.1"/>
</dbReference>
<dbReference type="Gene3D" id="3.40.50.2300">
    <property type="match status" value="1"/>
</dbReference>
<comment type="caution">
    <text evidence="3">The sequence shown here is derived from an EMBL/GenBank/DDBJ whole genome shotgun (WGS) entry which is preliminary data.</text>
</comment>
<dbReference type="GO" id="GO:0009401">
    <property type="term" value="P:phosphoenolpyruvate-dependent sugar phosphotransferase system"/>
    <property type="evidence" value="ECO:0007669"/>
    <property type="project" value="InterPro"/>
</dbReference>
<dbReference type="SUPFAM" id="SSF52794">
    <property type="entry name" value="PTS system IIB component-like"/>
    <property type="match status" value="1"/>
</dbReference>